<reference evidence="4" key="1">
    <citation type="journal article" date="2017" name="Nature">
        <title>The genome of Chenopodium quinoa.</title>
        <authorList>
            <person name="Jarvis D.E."/>
            <person name="Ho Y.S."/>
            <person name="Lightfoot D.J."/>
            <person name="Schmoeckel S.M."/>
            <person name="Li B."/>
            <person name="Borm T.J.A."/>
            <person name="Ohyanagi H."/>
            <person name="Mineta K."/>
            <person name="Michell C.T."/>
            <person name="Saber N."/>
            <person name="Kharbatia N.M."/>
            <person name="Rupper R.R."/>
            <person name="Sharp A.R."/>
            <person name="Dally N."/>
            <person name="Boughton B.A."/>
            <person name="Woo Y.H."/>
            <person name="Gao G."/>
            <person name="Schijlen E.G.W.M."/>
            <person name="Guo X."/>
            <person name="Momin A.A."/>
            <person name="Negrao S."/>
            <person name="Al-Babili S."/>
            <person name="Gehring C."/>
            <person name="Roessner U."/>
            <person name="Jung C."/>
            <person name="Murphy K."/>
            <person name="Arold S.T."/>
            <person name="Gojobori T."/>
            <person name="van der Linden C.G."/>
            <person name="van Loo E.N."/>
            <person name="Jellen E.N."/>
            <person name="Maughan P.J."/>
            <person name="Tester M."/>
        </authorList>
    </citation>
    <scope>NUCLEOTIDE SEQUENCE [LARGE SCALE GENOMIC DNA]</scope>
    <source>
        <strain evidence="4">cv. PI 614886</strain>
    </source>
</reference>
<proteinExistence type="inferred from homology"/>
<dbReference type="PANTHER" id="PTHR12832">
    <property type="entry name" value="TESTIS-SPECIFIC PROTEIN PBS13 T-COMPLEX 11"/>
    <property type="match status" value="1"/>
</dbReference>
<feature type="region of interest" description="Disordered" evidence="3">
    <location>
        <begin position="595"/>
        <end position="633"/>
    </location>
</feature>
<dbReference type="RefSeq" id="XP_021748844.1">
    <property type="nucleotide sequence ID" value="XM_021893152.1"/>
</dbReference>
<dbReference type="OMA" id="VWNCKDQ"/>
<feature type="compositionally biased region" description="Polar residues" evidence="3">
    <location>
        <begin position="86"/>
        <end position="95"/>
    </location>
</feature>
<evidence type="ECO:0000256" key="3">
    <source>
        <dbReference type="SAM" id="MobiDB-lite"/>
    </source>
</evidence>
<feature type="coiled-coil region" evidence="2">
    <location>
        <begin position="245"/>
        <end position="272"/>
    </location>
</feature>
<comment type="similarity">
    <text evidence="1">Belongs to the TCP11 family.</text>
</comment>
<dbReference type="OrthoDB" id="276323at2759"/>
<dbReference type="EnsemblPlants" id="AUR62004598-RA">
    <property type="protein sequence ID" value="AUR62004598-RA:cds"/>
    <property type="gene ID" value="AUR62004598"/>
</dbReference>
<dbReference type="KEGG" id="cqi:110714606"/>
<feature type="compositionally biased region" description="Low complexity" evidence="3">
    <location>
        <begin position="606"/>
        <end position="633"/>
    </location>
</feature>
<evidence type="ECO:0000313" key="4">
    <source>
        <dbReference type="EnsemblPlants" id="AUR62004598-RA:cds"/>
    </source>
</evidence>
<dbReference type="PANTHER" id="PTHR12832:SF11">
    <property type="entry name" value="LD23868P"/>
    <property type="match status" value="1"/>
</dbReference>
<feature type="compositionally biased region" description="Basic residues" evidence="3">
    <location>
        <begin position="387"/>
        <end position="405"/>
    </location>
</feature>
<dbReference type="GeneID" id="110714606"/>
<keyword evidence="2" id="KW-0175">Coiled coil</keyword>
<gene>
    <name evidence="4" type="primary">LOC110714606</name>
</gene>
<accession>A0A803KZY8</accession>
<dbReference type="SMR" id="A0A803KZY8"/>
<name>A0A803KZY8_CHEQI</name>
<feature type="region of interest" description="Disordered" evidence="3">
    <location>
        <begin position="24"/>
        <end position="53"/>
    </location>
</feature>
<organism evidence="4 5">
    <name type="scientific">Chenopodium quinoa</name>
    <name type="common">Quinoa</name>
    <dbReference type="NCBI Taxonomy" id="63459"/>
    <lineage>
        <taxon>Eukaryota</taxon>
        <taxon>Viridiplantae</taxon>
        <taxon>Streptophyta</taxon>
        <taxon>Embryophyta</taxon>
        <taxon>Tracheophyta</taxon>
        <taxon>Spermatophyta</taxon>
        <taxon>Magnoliopsida</taxon>
        <taxon>eudicotyledons</taxon>
        <taxon>Gunneridae</taxon>
        <taxon>Pentapetalae</taxon>
        <taxon>Caryophyllales</taxon>
        <taxon>Chenopodiaceae</taxon>
        <taxon>Chenopodioideae</taxon>
        <taxon>Atripliceae</taxon>
        <taxon>Chenopodium</taxon>
    </lineage>
</organism>
<protein>
    <recommendedName>
        <fullName evidence="6">T-complex protein 11</fullName>
    </recommendedName>
</protein>
<feature type="region of interest" description="Disordered" evidence="3">
    <location>
        <begin position="169"/>
        <end position="190"/>
    </location>
</feature>
<evidence type="ECO:0000256" key="1">
    <source>
        <dbReference type="ARBA" id="ARBA00010954"/>
    </source>
</evidence>
<dbReference type="AlphaFoldDB" id="A0A803KZY8"/>
<dbReference type="GO" id="GO:0007165">
    <property type="term" value="P:signal transduction"/>
    <property type="evidence" value="ECO:0007669"/>
    <property type="project" value="TreeGrafter"/>
</dbReference>
<evidence type="ECO:0008006" key="6">
    <source>
        <dbReference type="Google" id="ProtNLM"/>
    </source>
</evidence>
<sequence length="1179" mass="131337">MASMSDTKESSSENMAVSGVAMSFPINDCSSSPTSPAKLPRRLRRRLSECRNTPTAEEIDAKLKEADLRRQQFHEFLSSKARPKQRSPSWSSSQELDLGQRLEAKLNAAERKRLSILSKAQMRLARLDELRQAAKSEVKMRVEKERDELGMKVESRVQQAEANRMLIQKSRRQRRAARKERTAQSLMRRTMQESKYKECVRAAIHHKRAAAERKRLGLLEAERSKAHARLVRVQRAANSVYSQREMERKKKREQLEDRLQRARRQRAEILGLKKSITGSPRINCNVTDDQALNLARKLSRCWRRFVKLRGTTFSLAKAFEDLNINVKLVKTMPFEQLAVLIESDTTLKVVKSLVDRLEVCLRVRQGSSGSFGLENIDHLLKRVSSPVRRRNGSHASRTRGQKRAVSRGEGTHGPSKLSRYAVRIVLCAYMILGHPDAVLSGKGGHETALTEAAVKFIQEFELLIRIILEGSCVKSTSGENLASFRAQLETFDKAWCSYLYCFVVWKVKDARLLEEDLVRAACQMELSMMHTCKLTPGGDSSGLTHDMKAIQKQVMEDQILLKAKVQDLGGDAGIERMENAISDVRSKFFASRESGSPFASPVAHISSPGYSSSSDSSPSSVSGEASSMAGGSARPSAAVRSLFKDDNTTAGQAVISSVPEERGADVQLSGDKEPVSENELLVNEIVHEHRHGFADKLYMDDQDDSGIKAQIKEAMEKAFWDGIMESMQQELPDFSWVLKLMTEVRDELCEMSPNAWRQEISDTIDIDILSQVLSSGTLDITYLGKLLEYALTTLQKLSAPVNDDERKAAHLNMLKELNEASPHSGDNTKSSFAISIVKGLHFVLNEIQKLKKEISRARIRIIEPMIQGPAGLDYLQKAFSKRYGSPSDASSSLPLTLSWMTSSSTNLEQEWDEYLDSLSTLPDIQVTSPQGIPPTTLRTGGSVSVLSRIRSLGPPTTGKEQPECRGDRTDLFLRVGLLKLVSEIEGLVQESLPETLKLNVSRLRKVQSQLQKIIVISTSMLVLRQALLSEHLVTNPSDMENIISQAAKQLSELLDKVEDVGIADIVKAIIELPDDVNHVINLEKLREKRGVVENMLSKSLKSGDAIFSHVSRAVYLAVRAAMFGGTGSKGRQLVEMALRRVGSTLLTDKVVEIAEVLIGMAVVSASVHGPWYEQLLKNV</sequence>
<keyword evidence="5" id="KW-1185">Reference proteome</keyword>
<dbReference type="Proteomes" id="UP000596660">
    <property type="component" value="Unplaced"/>
</dbReference>
<dbReference type="Gramene" id="AUR62004598-RA">
    <property type="protein sequence ID" value="AUR62004598-RA:cds"/>
    <property type="gene ID" value="AUR62004598"/>
</dbReference>
<feature type="compositionally biased region" description="Basic residues" evidence="3">
    <location>
        <begin position="169"/>
        <end position="178"/>
    </location>
</feature>
<reference evidence="4" key="2">
    <citation type="submission" date="2021-03" db="UniProtKB">
        <authorList>
            <consortium name="EnsemblPlants"/>
        </authorList>
    </citation>
    <scope>IDENTIFICATION</scope>
</reference>
<feature type="region of interest" description="Disordered" evidence="3">
    <location>
        <begin position="76"/>
        <end position="96"/>
    </location>
</feature>
<feature type="region of interest" description="Disordered" evidence="3">
    <location>
        <begin position="385"/>
        <end position="414"/>
    </location>
</feature>
<dbReference type="InterPro" id="IPR008862">
    <property type="entry name" value="Tcp11"/>
</dbReference>
<evidence type="ECO:0000313" key="5">
    <source>
        <dbReference type="Proteomes" id="UP000596660"/>
    </source>
</evidence>
<dbReference type="Pfam" id="PF05794">
    <property type="entry name" value="Tcp11"/>
    <property type="match status" value="1"/>
</dbReference>
<evidence type="ECO:0000256" key="2">
    <source>
        <dbReference type="SAM" id="Coils"/>
    </source>
</evidence>